<evidence type="ECO:0000256" key="1">
    <source>
        <dbReference type="ARBA" id="ARBA00023002"/>
    </source>
</evidence>
<dbReference type="Gene3D" id="3.20.20.100">
    <property type="entry name" value="NADP-dependent oxidoreductase domain"/>
    <property type="match status" value="1"/>
</dbReference>
<feature type="region of interest" description="Disordered" evidence="2">
    <location>
        <begin position="310"/>
        <end position="330"/>
    </location>
</feature>
<keyword evidence="1" id="KW-0560">Oxidoreductase</keyword>
<evidence type="ECO:0000313" key="5">
    <source>
        <dbReference type="Proteomes" id="UP000215137"/>
    </source>
</evidence>
<protein>
    <submittedName>
        <fullName evidence="4">Aldo/keto reductase</fullName>
    </submittedName>
</protein>
<dbReference type="PANTHER" id="PTHR43364">
    <property type="entry name" value="NADH-SPECIFIC METHYLGLYOXAL REDUCTASE-RELATED"/>
    <property type="match status" value="1"/>
</dbReference>
<dbReference type="GO" id="GO:0005829">
    <property type="term" value="C:cytosol"/>
    <property type="evidence" value="ECO:0007669"/>
    <property type="project" value="TreeGrafter"/>
</dbReference>
<feature type="compositionally biased region" description="Basic and acidic residues" evidence="2">
    <location>
        <begin position="317"/>
        <end position="330"/>
    </location>
</feature>
<evidence type="ECO:0000313" key="4">
    <source>
        <dbReference type="EMBL" id="ASV68109.1"/>
    </source>
</evidence>
<dbReference type="Proteomes" id="UP000215137">
    <property type="component" value="Chromosome"/>
</dbReference>
<dbReference type="CDD" id="cd19087">
    <property type="entry name" value="AKR_AKR12A1_B1_C1"/>
    <property type="match status" value="1"/>
</dbReference>
<sequence length="330" mass="37313">MTERFVGKTGIKVSNLCFGTMSFGGNADEQTSKEMFHLTREAGINFFDTANVYSQGRSEEILGECIANCRNEVIISSKVGFPVGKDMNSKGASRRHIFQAVEGSLRRLKTDRIEFYFIHLFDPHTNIEETVRALDDLQRQGKILYPAVSNWSAWQIMKALGISARKELARFELIQPMYNLVKRQAEVELLPLAKEEQLGVISYSPLGGGLLTGKYNHKNLPTQGRLIELKNYARRYGTKQYYTTTEQFIKLAQDYGYHPASLAIAWVLKNPVITAPIIGARNVGQLQDAIRAREIELSDELYDAITNISDTPPLSTDHSREEDLFKGVRR</sequence>
<keyword evidence="5" id="KW-1185">Reference proteome</keyword>
<accession>A0A248TIZ8</accession>
<reference evidence="4 5" key="1">
    <citation type="submission" date="2017-08" db="EMBL/GenBank/DDBJ databases">
        <title>Complete Genome Sequence of Bacillus kochii Oregon-R-modENCODE STRAIN BDGP4, isolated from Drosophila melanogaster gut.</title>
        <authorList>
            <person name="Wan K.H."/>
            <person name="Yu C."/>
            <person name="Park S."/>
            <person name="Hammonds A.S."/>
            <person name="Booth B.W."/>
            <person name="Celniker S.E."/>
        </authorList>
    </citation>
    <scope>NUCLEOTIDE SEQUENCE [LARGE SCALE GENOMIC DNA]</scope>
    <source>
        <strain evidence="4 5">BDGP4</strain>
    </source>
</reference>
<dbReference type="OrthoDB" id="9773828at2"/>
<organism evidence="4 5">
    <name type="scientific">Cytobacillus kochii</name>
    <dbReference type="NCBI Taxonomy" id="859143"/>
    <lineage>
        <taxon>Bacteria</taxon>
        <taxon>Bacillati</taxon>
        <taxon>Bacillota</taxon>
        <taxon>Bacilli</taxon>
        <taxon>Bacillales</taxon>
        <taxon>Bacillaceae</taxon>
        <taxon>Cytobacillus</taxon>
    </lineage>
</organism>
<dbReference type="InterPro" id="IPR023210">
    <property type="entry name" value="NADP_OxRdtase_dom"/>
</dbReference>
<evidence type="ECO:0000256" key="2">
    <source>
        <dbReference type="SAM" id="MobiDB-lite"/>
    </source>
</evidence>
<gene>
    <name evidence="4" type="ORF">CKF48_12730</name>
</gene>
<proteinExistence type="predicted"/>
<dbReference type="KEGG" id="bko:CKF48_12730"/>
<dbReference type="SUPFAM" id="SSF51430">
    <property type="entry name" value="NAD(P)-linked oxidoreductase"/>
    <property type="match status" value="1"/>
</dbReference>
<dbReference type="FunFam" id="3.20.20.100:FF:000004">
    <property type="entry name" value="Oxidoreductase, aldo/keto reductase"/>
    <property type="match status" value="1"/>
</dbReference>
<feature type="domain" description="NADP-dependent oxidoreductase" evidence="3">
    <location>
        <begin position="16"/>
        <end position="309"/>
    </location>
</feature>
<dbReference type="AlphaFoldDB" id="A0A248TIZ8"/>
<dbReference type="Pfam" id="PF00248">
    <property type="entry name" value="Aldo_ket_red"/>
    <property type="match status" value="1"/>
</dbReference>
<dbReference type="PANTHER" id="PTHR43364:SF4">
    <property type="entry name" value="NAD(P)-LINKED OXIDOREDUCTASE SUPERFAMILY PROTEIN"/>
    <property type="match status" value="1"/>
</dbReference>
<dbReference type="GO" id="GO:0016491">
    <property type="term" value="F:oxidoreductase activity"/>
    <property type="evidence" value="ECO:0007669"/>
    <property type="project" value="UniProtKB-KW"/>
</dbReference>
<evidence type="ECO:0000259" key="3">
    <source>
        <dbReference type="Pfam" id="PF00248"/>
    </source>
</evidence>
<name>A0A248TIZ8_9BACI</name>
<dbReference type="EMBL" id="CP022983">
    <property type="protein sequence ID" value="ASV68109.1"/>
    <property type="molecule type" value="Genomic_DNA"/>
</dbReference>
<dbReference type="InterPro" id="IPR050523">
    <property type="entry name" value="AKR_Detox_Biosynth"/>
</dbReference>
<dbReference type="InterPro" id="IPR036812">
    <property type="entry name" value="NAD(P)_OxRdtase_dom_sf"/>
</dbReference>
<dbReference type="RefSeq" id="WP_095371678.1">
    <property type="nucleotide sequence ID" value="NZ_CP022983.1"/>
</dbReference>